<name>A0AAV7TUV6_PLEWA</name>
<evidence type="ECO:0000256" key="2">
    <source>
        <dbReference type="SAM" id="MobiDB-lite"/>
    </source>
</evidence>
<feature type="region of interest" description="Disordered" evidence="2">
    <location>
        <begin position="1"/>
        <end position="27"/>
    </location>
</feature>
<dbReference type="AlphaFoldDB" id="A0AAV7TUV6"/>
<dbReference type="EMBL" id="JANPWB010000006">
    <property type="protein sequence ID" value="KAJ1180427.1"/>
    <property type="molecule type" value="Genomic_DNA"/>
</dbReference>
<evidence type="ECO:0000256" key="1">
    <source>
        <dbReference type="SAM" id="Coils"/>
    </source>
</evidence>
<gene>
    <name evidence="3" type="ORF">NDU88_005648</name>
</gene>
<comment type="caution">
    <text evidence="3">The sequence shown here is derived from an EMBL/GenBank/DDBJ whole genome shotgun (WGS) entry which is preliminary data.</text>
</comment>
<accession>A0AAV7TUV6</accession>
<keyword evidence="4" id="KW-1185">Reference proteome</keyword>
<evidence type="ECO:0000313" key="3">
    <source>
        <dbReference type="EMBL" id="KAJ1180427.1"/>
    </source>
</evidence>
<reference evidence="3" key="1">
    <citation type="journal article" date="2022" name="bioRxiv">
        <title>Sequencing and chromosome-scale assembly of the giantPleurodeles waltlgenome.</title>
        <authorList>
            <person name="Brown T."/>
            <person name="Elewa A."/>
            <person name="Iarovenko S."/>
            <person name="Subramanian E."/>
            <person name="Araus A.J."/>
            <person name="Petzold A."/>
            <person name="Susuki M."/>
            <person name="Suzuki K.-i.T."/>
            <person name="Hayashi T."/>
            <person name="Toyoda A."/>
            <person name="Oliveira C."/>
            <person name="Osipova E."/>
            <person name="Leigh N.D."/>
            <person name="Simon A."/>
            <person name="Yun M.H."/>
        </authorList>
    </citation>
    <scope>NUCLEOTIDE SEQUENCE</scope>
    <source>
        <strain evidence="3">20211129_DDA</strain>
        <tissue evidence="3">Liver</tissue>
    </source>
</reference>
<protein>
    <submittedName>
        <fullName evidence="3">Uncharacterized protein</fullName>
    </submittedName>
</protein>
<keyword evidence="1" id="KW-0175">Coiled coil</keyword>
<evidence type="ECO:0000313" key="4">
    <source>
        <dbReference type="Proteomes" id="UP001066276"/>
    </source>
</evidence>
<sequence length="164" mass="19007">MLVKTPSLDRFLEMPPEAQTEHPETEGPVTHFFCGTLFTSLKDDLHMVKRELSQDLKVVQKNLAEIGDRVATLEDNASGRDEELENLQQEVIRLKEQQMDLKVYTEDLENRLWCNNICIRDTPMEPEGEDINSYVKALFAQILGPSAPEVQVHRAHRRSLQHWR</sequence>
<proteinExistence type="predicted"/>
<dbReference type="Proteomes" id="UP001066276">
    <property type="component" value="Chromosome 3_2"/>
</dbReference>
<feature type="coiled-coil region" evidence="1">
    <location>
        <begin position="49"/>
        <end position="104"/>
    </location>
</feature>
<organism evidence="3 4">
    <name type="scientific">Pleurodeles waltl</name>
    <name type="common">Iberian ribbed newt</name>
    <dbReference type="NCBI Taxonomy" id="8319"/>
    <lineage>
        <taxon>Eukaryota</taxon>
        <taxon>Metazoa</taxon>
        <taxon>Chordata</taxon>
        <taxon>Craniata</taxon>
        <taxon>Vertebrata</taxon>
        <taxon>Euteleostomi</taxon>
        <taxon>Amphibia</taxon>
        <taxon>Batrachia</taxon>
        <taxon>Caudata</taxon>
        <taxon>Salamandroidea</taxon>
        <taxon>Salamandridae</taxon>
        <taxon>Pleurodelinae</taxon>
        <taxon>Pleurodeles</taxon>
    </lineage>
</organism>